<keyword evidence="5" id="KW-0045">Antibiotic biosynthesis</keyword>
<dbReference type="SUPFAM" id="SSF55048">
    <property type="entry name" value="Probable ACP-binding domain of malonyl-CoA ACP transacylase"/>
    <property type="match status" value="3"/>
</dbReference>
<dbReference type="FunFam" id="3.40.50.720:FF:000209">
    <property type="entry name" value="Polyketide synthase Pks12"/>
    <property type="match status" value="1"/>
</dbReference>
<feature type="domain" description="Ketosynthase family 3 (KS3)" evidence="11">
    <location>
        <begin position="2299"/>
        <end position="2725"/>
    </location>
</feature>
<dbReference type="InterPro" id="IPR036736">
    <property type="entry name" value="ACP-like_sf"/>
</dbReference>
<dbReference type="SUPFAM" id="SSF47336">
    <property type="entry name" value="ACP-like"/>
    <property type="match status" value="3"/>
</dbReference>
<dbReference type="InterPro" id="IPR050091">
    <property type="entry name" value="PKS_NRPS_Biosynth_Enz"/>
</dbReference>
<dbReference type="GO" id="GO:0016491">
    <property type="term" value="F:oxidoreductase activity"/>
    <property type="evidence" value="ECO:0007669"/>
    <property type="project" value="InterPro"/>
</dbReference>
<dbReference type="InterPro" id="IPR014043">
    <property type="entry name" value="Acyl_transferase_dom"/>
</dbReference>
<accession>A0A0K2YB08</accession>
<dbReference type="Gene3D" id="3.30.70.3290">
    <property type="match status" value="3"/>
</dbReference>
<feature type="domain" description="Carrier" evidence="10">
    <location>
        <begin position="2205"/>
        <end position="2280"/>
    </location>
</feature>
<dbReference type="InterPro" id="IPR001227">
    <property type="entry name" value="Ac_transferase_dom_sf"/>
</dbReference>
<dbReference type="InterPro" id="IPR002364">
    <property type="entry name" value="Quin_OxRdtase/zeta-crystal_CS"/>
</dbReference>
<dbReference type="Gene3D" id="3.40.47.10">
    <property type="match status" value="2"/>
</dbReference>
<dbReference type="Pfam" id="PF00698">
    <property type="entry name" value="Acyl_transf_1"/>
    <property type="match status" value="3"/>
</dbReference>
<evidence type="ECO:0000256" key="1">
    <source>
        <dbReference type="ARBA" id="ARBA00004792"/>
    </source>
</evidence>
<evidence type="ECO:0000256" key="7">
    <source>
        <dbReference type="ARBA" id="ARBA00023315"/>
    </source>
</evidence>
<dbReference type="NCBIfam" id="NF045894">
    <property type="entry name" value="PKS_plus_SDR"/>
    <property type="match status" value="1"/>
</dbReference>
<feature type="domain" description="Carrier" evidence="10">
    <location>
        <begin position="655"/>
        <end position="730"/>
    </location>
</feature>
<dbReference type="PROSITE" id="PS52004">
    <property type="entry name" value="KS3_2"/>
    <property type="match status" value="2"/>
</dbReference>
<dbReference type="InterPro" id="IPR036291">
    <property type="entry name" value="NAD(P)-bd_dom_sf"/>
</dbReference>
<dbReference type="Pfam" id="PF02801">
    <property type="entry name" value="Ketoacyl-synt_C"/>
    <property type="match status" value="2"/>
</dbReference>
<dbReference type="SMART" id="SM00826">
    <property type="entry name" value="PKS_DH"/>
    <property type="match status" value="1"/>
</dbReference>
<dbReference type="InterPro" id="IPR018201">
    <property type="entry name" value="Ketoacyl_synth_AS"/>
</dbReference>
<feature type="region of interest" description="N-terminal hotdog fold" evidence="8">
    <location>
        <begin position="3198"/>
        <end position="3323"/>
    </location>
</feature>
<dbReference type="Gene3D" id="3.10.129.110">
    <property type="entry name" value="Polyketide synthase dehydratase"/>
    <property type="match status" value="1"/>
</dbReference>
<dbReference type="SMART" id="SM00827">
    <property type="entry name" value="PKS_AT"/>
    <property type="match status" value="3"/>
</dbReference>
<dbReference type="SUPFAM" id="SSF52151">
    <property type="entry name" value="FabD/lysophospholipase-like"/>
    <property type="match status" value="3"/>
</dbReference>
<evidence type="ECO:0000256" key="6">
    <source>
        <dbReference type="ARBA" id="ARBA00023268"/>
    </source>
</evidence>
<evidence type="ECO:0000259" key="11">
    <source>
        <dbReference type="PROSITE" id="PS52004"/>
    </source>
</evidence>
<sequence>MHQTDLPNDESITVIGVARRAPDRDRARGATAAAGPGLFDGLTGTGPADGGLPALEAAWRAVEDAGLAPDRRSGRLGLYTTEAGTARPDALASVFGPGAAHRTAPDPVAAAVSDLRDGECRHAVVVDADPRGGAVAAVLAAADPDGFRYPVAPAAGAAVGDLVDAALRHGRPDPGQGAGDERADDAPAVPLPLSAHSPAALRARARDLRAHLDAHPGLALPDIAYSLATTRAVHPHRAVLVGTDRDGLAEHLGRLADGTAGPEVIRGTARDHGRIAFVCPGHGPQWTGMAKELSEASPVFAERLDACVEALAPHVDWPVRDVLLGAPGTPPLSRPEVAQPALWATTVALSGLWRSFGVVPDAVIGSSAGEITAATVAGALSLADGARAVALFSQAQTPLVGQGVMVSVLAPAEEVRPRLARFAGDLELTAVYAPRSVVVSGTPEAAAELIAELAADSVRTWRIALGLAGHSRQVEPVLDRLRADLAFLRPRATDVAYYSATTGGRLAPHDLTADYWCRVMRSTVEFERATRALLTDGHGVLLEVSPHPVLTHTVEETVADAGAEALVTGTLRRYQGGPGRLYSALGTLYAGGVAPRWSGVFAAHEVRPVPLPGYPFDTASAQDGPDTGPDAPGTAHPAGSPLARLAAAGPAERREALTALVHAKLAEVLGPDTPRTVDEDTPLSEQGLDSVGATELRNLLNAATGLDLPVTLVFDHPTTAAIADRLDRAVTGAPAAEALPAHSGTVDDEPIAIVAMSCRLPGGVRSPEQLWDLVAAGAEAYTPFPADRGWPTDELYDPDAGAPGRYYQREAGFLLDADRFDAAFFGISPREALAMDPQQRVLLEISWEALERAGLDPSTLRGDRAGVFVGAIAQDYGPRLHQAPEDLEGHLLTGNTASVASGRISYALGLTGPAVTVDTACSSSLVALHLACQALLRRECTIALAGGVTVLSNPGLFVEFSRQRALAPDGRCKAFSASADGFGISEGAGMLVVERLSDARRNRHPVLAVIRGSAVNQDGASNGLTAPNGPSQQALIAQALAASGLSAAQIDAVEAHGTGTRLGDPIEAQALIEAYGRHRAADRPLWLGSLKSNIGHTQAAAGIAGVIKTVLALRHGVLPRTLHADRPSPHIDWSAGTVRLLTEARPWPATDGPRRAAVSSFGVSGTNAHAVLEQAPADHTPDGDQPRPPVAGVVPWVLSAKSETALRAQARRLREHLTAGPDTTAADTGDSPLDVGHSLLTSRTLFDHRAVVVGADRDELLGGLAALAALAAGDEAPRVITGRASAATRKVVFVFPGQGSQWLGMGAELWDASPVFRDTLRECADALRPHVDWPVVDVVRGTADPALLDRVDVVQPALWAVMVSLAAVWRSTGVHPAAVVGHSQGEIAAAHVAGALSLPDAARAVALRSRALTALSGTGGMVSLALPVARVRERLARFDGRISVAAVNGPGSVVVAGDRDALAELVEWCAADEVSTWWLPVDYASHSRHVDRVREELLDALEPVRPGPVAVPMVSTVTGEYLQGPELDARYWYRNLRETVEFDRVVAALVAAGHRAFVEVSPHPVLTVGVRELADAVATDAVVVGTLRRDEGGPDRLAASLAQAFVHGVPVDWSGTCPGGRRVDLPTYPFQGRRYWIDPAPPAAGPGHPPGEEDAAFWSAVEREDLTAVSRALDADGDTSLATLLPKLAGWRQRRAVEAAVDACRHRVTWRPVDTPAAPGLTGRWLLVVPADTAGHPWATGAADALRDHGAEVTTLECDGPTRAGLGERLRAACAGTAPAGVLSLLALDERPDADAPCVPRGLSGTLALIGALGDAEIGAPLWLATRGAVSVGRSDRLDNPVQAQVWGLGLAAGLEHPDRWGGLVDLPGAVDRRAAERLAAVVAGIGAEDQLAVRSSGVSVRRLTPAPAPATADGARWRPRGTVLITGGTGALGGHVARWLAREGAGHLVLAGRRGPGADGAGELAAELRALGAEVTVVACDTADRAALAALVARLDAEDRPVRSVFHAAGVSASLPLAGTGTADLAGVLAAKAAGAGYLDELLAGRDLDAFVLFSSGSAVWGSGGLGAYGAANAYLDALAEQRRARGLPALSVAWGMWDGPGMSAGDTSARLRRLGLRPLPPERAVAALAAALDRGETTVTVADVDWTRFATGFTAARPRPLLDGIPEVARLTAGPEPEAGADRGPGAALAATLAALTEAERHRTLLHLVRTHAAAALGQSSAEEIAVDRPFRELGFDSLIAVEARNRINDATGLRLPTTVVFDHPTAEALARHLGTALLGDRTAPAAPAAAPAAAEAEPIAVVAMACRYPGEVRGPEDLWDLVVAERDAIGPFPTDRGWDLDGIYEEDAEAAGHSTTREGGFLHDAAAFDADFFGISPREALAMDPQQRQILELSWEALERAGIDPRSLRETPTAVFVGASAQRYGGPLDQAPMGTDGYRFTGDAASVLSGRVAYVLGLRGPALTVDTACSSSLVAVDLACASLARGECSMALAGGVAVMVAPTSFSEFSRQGGLAHNGRCKPFAEAADGTGWGEGAGLLLLERLSDARRNGHPVLALVRATAVNQDGASNGLTAPSGPAQERVIRQALGTAGMCAADVDAVEAHGTGTTLGDPIEARALLATYGQDRPADRPLWLGSLKSNIGHTQWAAGIGGVIKMVQALRHGVLPRTLHVDRPSSHVDWEAGAVRLLTEARPWPETGRPRRAAVSSFGVSGTNAHAILEQAPDTGEPAAEGAPAPDGPVAWVLSARTPAALRAQAGRLHAALDARPAVAPADVAHSLATGRAALEHRAVAVGTTRAGLLAAVRAVAEGDDRAGVRLGTAGGGKLAVLFPGSGALRPGTGRELYERHPAFADALDAVCAHLEPHLDIPLRDALSGDDTGPFEDPGQAEAALFATGVALFRLWESWGLRPDVLAGQAVGEPAAAHAAGVLSLADAGAIVAARAALLRALPHGGATVWVEAGEEEVTGHPAVHSGRVTIAAVHGPASLVLHGTEAEVLDLAAHFQRQGRKVKRLPGGRVLPASLLEPDDPLPAALRQAVAAADFRPARIPVLSLGTGRQTEPGELRSPDYWIRQLCRPARVADGIAALRAWGVTTALEAGPGDALTTIGRGCAPETVFVPALDSGRPGTEALVDAAAQLFARGTDLDRAAFLAGRQARRVDLPTYPFQHERYWLPSDGALAPDRAAAGLGLAPAGHPLLSAHVALPGQDGVLFTGRLSAGTQPWLADHVVGGRVLFPGTGFVELALHAARHCGLDLVEELTLRVPLVLPERRGVQLRVTVGAADDEGRRPLDIHARPEGAEPDGPWTRHAGGTLAAGGHKPVELPTWPPREAEPLDIDGLYQRAAGLGYHYGPAFRGVRAAWRVGDDVCAEVALPAEAVATQGEPFGLHPALLDAALHAPVLHAMEADGVTVLPLNWSGVRQHAPGGSVLRVRWSPTGPGEMALAIADERGRPVATVDALATRPADLGRLGGPGEVAAQALFAVEWTPVTAAPGTPPPGPLTVLDADGLGLADAGLPVTPPVALDTLTAAPDPLIACCPVRCDAATGADTAAAVRAATRWALELARTWSAGERFTSGRLVVATRGAVHTDLPDPAQAAVWGLISSAQSEHPGRFVLVDLDGDPASRRALPAALAGGEPQLALRAGAATAPRLTRAARRPALTVPPDTGTWRLDIERKGSPDGLALVPHPAAGRALAPGEVRIAVHATGVNFLDVLLALDAGPAGYELGSEVAGVVTETGSAVTAPAPGDRVMGLVTGQLGPVAVADHRMLTPVPDGWSFAQAASVPVAFLTAYYGLHDLAGLRAGESVLIHAAAGGVGMAAVQLARHWGAEVFATASPGKWHAVRAAGVPGTHLASSRDLEFAERFAAATGGRGVDVVLNSLVREFTDASLGLLPRGGRFVEMGKNDVRDPGALAATHPGVTYDTFDLARPGPDRIQEMLTELRELFERGALRPLPTTTWDVRRAPDAFRFFSQARHIGKLVLTVPAAFDPGHTVLVTGGLGTLGRALARHLVTAWQARHLVLTTRRGPATEGADALRDELRALGAEVTVAACDVSDRDAVAALLDSLDRPLGAVVHAAGVLDDGVLGAQTPERIDRVLAPKVDGALHLDELTRQAPLSAFVVFSSVAGMLGGAGQAGYTAANTALDALVRRRRAAGLPAVSLAWGLWAETSGLTAALGSTDHARLSRSGITALSTRDALALFDAALADGRELLAPVRLDHTALRDQAGPPHPLLRALVPPPAARPAVPGSRTAPDEAAPADRAPAGPLRERLAALPEDERHPLVLDVVRAEIAQVLGHAGADRITPERALKDLGFDSLTVIELRNRLNAATGLRLPATLAFDHPSAGAIAAFVLSRYPLDRPGAGPDVLAEIDRLEAAVLALAKDPAHTAAADRVDDRLRTLVARWGGARGGEPEPGAGHDLSTATDGELFAFLDEQLTTQDPEQ</sequence>
<dbReference type="CDD" id="cd08952">
    <property type="entry name" value="KR_1_SDR_x"/>
    <property type="match status" value="1"/>
</dbReference>
<dbReference type="InterPro" id="IPR013154">
    <property type="entry name" value="ADH-like_N"/>
</dbReference>
<evidence type="ECO:0000256" key="2">
    <source>
        <dbReference type="ARBA" id="ARBA00022450"/>
    </source>
</evidence>
<dbReference type="Pfam" id="PF16197">
    <property type="entry name" value="KAsynt_C_assoc"/>
    <property type="match status" value="2"/>
</dbReference>
<dbReference type="InterPro" id="IPR009081">
    <property type="entry name" value="PP-bd_ACP"/>
</dbReference>
<dbReference type="InterPro" id="IPR032821">
    <property type="entry name" value="PKS_assoc"/>
</dbReference>
<dbReference type="InterPro" id="IPR016039">
    <property type="entry name" value="Thiolase-like"/>
</dbReference>
<evidence type="ECO:0000256" key="9">
    <source>
        <dbReference type="SAM" id="MobiDB-lite"/>
    </source>
</evidence>
<dbReference type="CDD" id="cd08956">
    <property type="entry name" value="KR_3_FAS_SDR_x"/>
    <property type="match status" value="1"/>
</dbReference>
<feature type="region of interest" description="Disordered" evidence="9">
    <location>
        <begin position="167"/>
        <end position="195"/>
    </location>
</feature>
<comment type="pathway">
    <text evidence="1">Antibiotic biosynthesis.</text>
</comment>
<feature type="domain" description="Carrier" evidence="10">
    <location>
        <begin position="4285"/>
        <end position="4360"/>
    </location>
</feature>
<dbReference type="InterPro" id="IPR014030">
    <property type="entry name" value="Ketoacyl_synth_N"/>
</dbReference>
<dbReference type="GO" id="GO:0004312">
    <property type="term" value="F:fatty acid synthase activity"/>
    <property type="evidence" value="ECO:0007669"/>
    <property type="project" value="TreeGrafter"/>
</dbReference>
<evidence type="ECO:0000256" key="3">
    <source>
        <dbReference type="ARBA" id="ARBA00022553"/>
    </source>
</evidence>
<dbReference type="GO" id="GO:0033068">
    <property type="term" value="P:macrolide biosynthetic process"/>
    <property type="evidence" value="ECO:0007669"/>
    <property type="project" value="UniProtKB-ARBA"/>
</dbReference>
<dbReference type="InterPro" id="IPR020807">
    <property type="entry name" value="PKS_DH"/>
</dbReference>
<dbReference type="InterPro" id="IPR042104">
    <property type="entry name" value="PKS_dehydratase_sf"/>
</dbReference>
<dbReference type="InterPro" id="IPR049552">
    <property type="entry name" value="PKS_DH_N"/>
</dbReference>
<evidence type="ECO:0000256" key="8">
    <source>
        <dbReference type="PROSITE-ProRule" id="PRU01363"/>
    </source>
</evidence>
<name>A0A0K2YB08_9ACTN</name>
<dbReference type="SUPFAM" id="SSF50129">
    <property type="entry name" value="GroES-like"/>
    <property type="match status" value="1"/>
</dbReference>
<keyword evidence="4" id="KW-0808">Transferase</keyword>
<keyword evidence="2" id="KW-0596">Phosphopantetheine</keyword>
<dbReference type="SMART" id="SM00823">
    <property type="entry name" value="PKS_PP"/>
    <property type="match status" value="3"/>
</dbReference>
<dbReference type="Gene3D" id="3.90.180.10">
    <property type="entry name" value="Medium-chain alcohol dehydrogenases, catalytic domain"/>
    <property type="match status" value="1"/>
</dbReference>
<feature type="region of interest" description="Disordered" evidence="9">
    <location>
        <begin position="615"/>
        <end position="641"/>
    </location>
</feature>
<evidence type="ECO:0000259" key="12">
    <source>
        <dbReference type="PROSITE" id="PS52019"/>
    </source>
</evidence>
<dbReference type="PROSITE" id="PS00606">
    <property type="entry name" value="KS3_1"/>
    <property type="match status" value="2"/>
</dbReference>
<dbReference type="GO" id="GO:0031177">
    <property type="term" value="F:phosphopantetheine binding"/>
    <property type="evidence" value="ECO:0007669"/>
    <property type="project" value="InterPro"/>
</dbReference>
<dbReference type="SMART" id="SM00829">
    <property type="entry name" value="PKS_ER"/>
    <property type="match status" value="1"/>
</dbReference>
<keyword evidence="7" id="KW-0012">Acyltransferase</keyword>
<dbReference type="EMBL" id="LN849060">
    <property type="protein sequence ID" value="CRI73799.1"/>
    <property type="molecule type" value="Genomic_DNA"/>
</dbReference>
<dbReference type="FunFam" id="3.90.180.10:FF:000032">
    <property type="entry name" value="Probable polyketide synthase pks1"/>
    <property type="match status" value="1"/>
</dbReference>
<dbReference type="InterPro" id="IPR016036">
    <property type="entry name" value="Malonyl_transacylase_ACP-bd"/>
</dbReference>
<dbReference type="FunFam" id="3.40.366.10:FF:000002">
    <property type="entry name" value="Probable polyketide synthase 2"/>
    <property type="match status" value="1"/>
</dbReference>
<dbReference type="InterPro" id="IPR020843">
    <property type="entry name" value="ER"/>
</dbReference>
<dbReference type="FunFam" id="1.10.1200.10:FF:000007">
    <property type="entry name" value="Probable polyketide synthase pks17"/>
    <property type="match status" value="2"/>
</dbReference>
<dbReference type="InterPro" id="IPR041618">
    <property type="entry name" value="PKS_DE"/>
</dbReference>
<dbReference type="SUPFAM" id="SSF53901">
    <property type="entry name" value="Thiolase-like"/>
    <property type="match status" value="2"/>
</dbReference>
<dbReference type="PROSITE" id="PS52019">
    <property type="entry name" value="PKS_MFAS_DH"/>
    <property type="match status" value="1"/>
</dbReference>
<dbReference type="Pfam" id="PF13602">
    <property type="entry name" value="ADH_zinc_N_2"/>
    <property type="match status" value="1"/>
</dbReference>
<dbReference type="InterPro" id="IPR057326">
    <property type="entry name" value="KR_dom"/>
</dbReference>
<dbReference type="Pfam" id="PF18369">
    <property type="entry name" value="PKS_DE"/>
    <property type="match status" value="1"/>
</dbReference>
<dbReference type="InterPro" id="IPR049900">
    <property type="entry name" value="PKS_mFAS_DH"/>
</dbReference>
<dbReference type="CDD" id="cd05195">
    <property type="entry name" value="enoyl_red"/>
    <property type="match status" value="1"/>
</dbReference>
<dbReference type="PANTHER" id="PTHR43775:SF51">
    <property type="entry name" value="INACTIVE PHENOLPHTHIOCEROL SYNTHESIS POLYKETIDE SYNTHASE TYPE I PKS1-RELATED"/>
    <property type="match status" value="1"/>
</dbReference>
<dbReference type="InterPro" id="IPR013968">
    <property type="entry name" value="PKS_KR"/>
</dbReference>
<dbReference type="InterPro" id="IPR020841">
    <property type="entry name" value="PKS_Beta-ketoAc_synthase_dom"/>
</dbReference>
<dbReference type="PROSITE" id="PS00012">
    <property type="entry name" value="PHOSPHOPANTETHEINE"/>
    <property type="match status" value="2"/>
</dbReference>
<dbReference type="Gene3D" id="3.40.366.10">
    <property type="entry name" value="Malonyl-Coenzyme A Acyl Carrier Protein, domain 2"/>
    <property type="match status" value="3"/>
</dbReference>
<keyword evidence="3" id="KW-0597">Phosphoprotein</keyword>
<feature type="compositionally biased region" description="Low complexity" evidence="9">
    <location>
        <begin position="4258"/>
        <end position="4269"/>
    </location>
</feature>
<feature type="active site" description="Proton acceptor; for dehydratase activity" evidence="8">
    <location>
        <position position="3230"/>
    </location>
</feature>
<dbReference type="PROSITE" id="PS50075">
    <property type="entry name" value="CARRIER"/>
    <property type="match status" value="3"/>
</dbReference>
<feature type="region of interest" description="Disordered" evidence="9">
    <location>
        <begin position="4243"/>
        <end position="4269"/>
    </location>
</feature>
<dbReference type="Gene3D" id="3.40.50.720">
    <property type="entry name" value="NAD(P)-binding Rossmann-like Domain"/>
    <property type="match status" value="2"/>
</dbReference>
<dbReference type="GO" id="GO:0006633">
    <property type="term" value="P:fatty acid biosynthetic process"/>
    <property type="evidence" value="ECO:0007669"/>
    <property type="project" value="InterPro"/>
</dbReference>
<dbReference type="SUPFAM" id="SSF51735">
    <property type="entry name" value="NAD(P)-binding Rossmann-fold domains"/>
    <property type="match status" value="5"/>
</dbReference>
<dbReference type="Pfam" id="PF00109">
    <property type="entry name" value="ketoacyl-synt"/>
    <property type="match status" value="2"/>
</dbReference>
<dbReference type="Pfam" id="PF22621">
    <property type="entry name" value="CurL-like_PKS_C"/>
    <property type="match status" value="1"/>
</dbReference>
<evidence type="ECO:0000256" key="4">
    <source>
        <dbReference type="ARBA" id="ARBA00022679"/>
    </source>
</evidence>
<dbReference type="Pfam" id="PF14765">
    <property type="entry name" value="PS-DH"/>
    <property type="match status" value="1"/>
</dbReference>
<dbReference type="GO" id="GO:0004315">
    <property type="term" value="F:3-oxoacyl-[acyl-carrier-protein] synthase activity"/>
    <property type="evidence" value="ECO:0007669"/>
    <property type="project" value="InterPro"/>
</dbReference>
<dbReference type="FunFam" id="3.40.47.10:FF:000019">
    <property type="entry name" value="Polyketide synthase type I"/>
    <property type="match status" value="2"/>
</dbReference>
<organism evidence="13">
    <name type="scientific">Streptomyces conglobatus</name>
    <dbReference type="NCBI Taxonomy" id="1653203"/>
    <lineage>
        <taxon>Bacteria</taxon>
        <taxon>Bacillati</taxon>
        <taxon>Actinomycetota</taxon>
        <taxon>Actinomycetes</taxon>
        <taxon>Kitasatosporales</taxon>
        <taxon>Streptomycetaceae</taxon>
        <taxon>Streptomyces</taxon>
    </lineage>
</organism>
<dbReference type="PROSITE" id="PS01162">
    <property type="entry name" value="QOR_ZETA_CRYSTAL"/>
    <property type="match status" value="1"/>
</dbReference>
<dbReference type="InterPro" id="IPR049551">
    <property type="entry name" value="PKS_DH_C"/>
</dbReference>
<dbReference type="GO" id="GO:0008270">
    <property type="term" value="F:zinc ion binding"/>
    <property type="evidence" value="ECO:0007669"/>
    <property type="project" value="InterPro"/>
</dbReference>
<dbReference type="SMART" id="SM01294">
    <property type="entry name" value="PKS_PP_betabranch"/>
    <property type="match status" value="2"/>
</dbReference>
<feature type="active site" description="Proton donor; for dehydratase activity" evidence="8">
    <location>
        <position position="3396"/>
    </location>
</feature>
<dbReference type="InterPro" id="IPR020806">
    <property type="entry name" value="PKS_PP-bd"/>
</dbReference>
<dbReference type="SMART" id="SM00822">
    <property type="entry name" value="PKS_KR"/>
    <property type="match status" value="2"/>
</dbReference>
<dbReference type="Pfam" id="PF08659">
    <property type="entry name" value="KR"/>
    <property type="match status" value="2"/>
</dbReference>
<dbReference type="SMART" id="SM00825">
    <property type="entry name" value="PKS_KS"/>
    <property type="match status" value="2"/>
</dbReference>
<evidence type="ECO:0000259" key="10">
    <source>
        <dbReference type="PROSITE" id="PS50075"/>
    </source>
</evidence>
<dbReference type="InterPro" id="IPR011032">
    <property type="entry name" value="GroES-like_sf"/>
</dbReference>
<dbReference type="Pfam" id="PF00550">
    <property type="entry name" value="PP-binding"/>
    <property type="match status" value="3"/>
</dbReference>
<evidence type="ECO:0000313" key="13">
    <source>
        <dbReference type="EMBL" id="CRI73799.1"/>
    </source>
</evidence>
<protein>
    <submittedName>
        <fullName evidence="13">CongC protein</fullName>
    </submittedName>
</protein>
<feature type="region of interest" description="Disordered" evidence="9">
    <location>
        <begin position="4410"/>
        <end position="4429"/>
    </location>
</feature>
<dbReference type="CDD" id="cd00833">
    <property type="entry name" value="PKS"/>
    <property type="match status" value="2"/>
</dbReference>
<dbReference type="PANTHER" id="PTHR43775">
    <property type="entry name" value="FATTY ACID SYNTHASE"/>
    <property type="match status" value="1"/>
</dbReference>
<dbReference type="InterPro" id="IPR006162">
    <property type="entry name" value="Ppantetheine_attach_site"/>
</dbReference>
<dbReference type="Gene3D" id="3.40.50.11460">
    <property type="match status" value="1"/>
</dbReference>
<feature type="region of interest" description="Disordered" evidence="9">
    <location>
        <begin position="18"/>
        <end position="45"/>
    </location>
</feature>
<keyword evidence="6" id="KW-0511">Multifunctional enzyme</keyword>
<gene>
    <name evidence="13" type="primary">congC</name>
</gene>
<feature type="region of interest" description="C-terminal hotdog fold" evidence="8">
    <location>
        <begin position="3334"/>
        <end position="3473"/>
    </location>
</feature>
<dbReference type="InterPro" id="IPR014031">
    <property type="entry name" value="Ketoacyl_synth_C"/>
</dbReference>
<feature type="domain" description="PKS/mFAS DH" evidence="12">
    <location>
        <begin position="3198"/>
        <end position="3473"/>
    </location>
</feature>
<dbReference type="Pfam" id="PF08240">
    <property type="entry name" value="ADH_N"/>
    <property type="match status" value="1"/>
</dbReference>
<dbReference type="InterPro" id="IPR016035">
    <property type="entry name" value="Acyl_Trfase/lysoPLipase"/>
</dbReference>
<feature type="domain" description="Ketosynthase family 3 (KS3)" evidence="11">
    <location>
        <begin position="748"/>
        <end position="1174"/>
    </location>
</feature>
<proteinExistence type="predicted"/>
<evidence type="ECO:0000256" key="5">
    <source>
        <dbReference type="ARBA" id="ARBA00023194"/>
    </source>
</evidence>
<dbReference type="Gene3D" id="1.10.1200.10">
    <property type="entry name" value="ACP-like"/>
    <property type="match status" value="3"/>
</dbReference>
<reference evidence="13" key="1">
    <citation type="journal article" date="2015" name="Chem. Biol.">
        <title>Iterative Mechanism of Macrodiolide Formation in the Anticancer Compound Conglobatin.</title>
        <authorList>
            <person name="Zhou Y."/>
            <person name="Murphy A.C."/>
            <person name="Samborskyy M."/>
            <person name="Prediger P."/>
            <person name="Dias L.C."/>
            <person name="Leadlay P.F."/>
        </authorList>
    </citation>
    <scope>NUCLEOTIDE SEQUENCE</scope>
    <source>
        <strain evidence="13">ATCC 31005</strain>
    </source>
</reference>
<dbReference type="Pfam" id="PF21089">
    <property type="entry name" value="PKS_DH_N"/>
    <property type="match status" value="1"/>
</dbReference>